<keyword evidence="1" id="KW-1133">Transmembrane helix</keyword>
<feature type="transmembrane region" description="Helical" evidence="1">
    <location>
        <begin position="280"/>
        <end position="296"/>
    </location>
</feature>
<keyword evidence="2" id="KW-0732">Signal</keyword>
<feature type="transmembrane region" description="Helical" evidence="1">
    <location>
        <begin position="430"/>
        <end position="447"/>
    </location>
</feature>
<feature type="chain" id="PRO_5040142754" evidence="2">
    <location>
        <begin position="23"/>
        <end position="487"/>
    </location>
</feature>
<evidence type="ECO:0000313" key="4">
    <source>
        <dbReference type="Proteomes" id="UP000789570"/>
    </source>
</evidence>
<dbReference type="Proteomes" id="UP000789570">
    <property type="component" value="Unassembled WGS sequence"/>
</dbReference>
<feature type="transmembrane region" description="Helical" evidence="1">
    <location>
        <begin position="393"/>
        <end position="410"/>
    </location>
</feature>
<comment type="caution">
    <text evidence="3">The sequence shown here is derived from an EMBL/GenBank/DDBJ whole genome shotgun (WGS) entry which is preliminary data.</text>
</comment>
<dbReference type="EMBL" id="CAJVPQ010000037">
    <property type="protein sequence ID" value="CAG8439277.1"/>
    <property type="molecule type" value="Genomic_DNA"/>
</dbReference>
<organism evidence="3 4">
    <name type="scientific">Funneliformis caledonium</name>
    <dbReference type="NCBI Taxonomy" id="1117310"/>
    <lineage>
        <taxon>Eukaryota</taxon>
        <taxon>Fungi</taxon>
        <taxon>Fungi incertae sedis</taxon>
        <taxon>Mucoromycota</taxon>
        <taxon>Glomeromycotina</taxon>
        <taxon>Glomeromycetes</taxon>
        <taxon>Glomerales</taxon>
        <taxon>Glomeraceae</taxon>
        <taxon>Funneliformis</taxon>
    </lineage>
</organism>
<feature type="transmembrane region" description="Helical" evidence="1">
    <location>
        <begin position="201"/>
        <end position="221"/>
    </location>
</feature>
<dbReference type="AlphaFoldDB" id="A0A9N8V108"/>
<sequence>MRSSNVLYVLVLILSLVKESYPMLKLYNNHDEEIASFHNVDLPITDTYTQVTGNLFIASFQTGPDPCIVREIPDGIDILEYDDNKDLNLKTGKTTDTAIIITPTLNDTTSVTNDQEPPQTALPNYTLKAIIFSSSHNGIPGIREQYKGDIKILRTATLIITLINCEDIDDLIKIANDVAYVNVTANEGPWIEFMKSETWKVFSIVIGLLDLLLVMIIIYLIPKTYVNLGCALCNPKYWIYPALGIIIAFSFILLELDPGDIYQDKLAISTKEFFYCLKKFLTGVSYTILYMSWMIVTRNICREKIYKPFLLVEISKFFKVVPPMSVSAFTLCFILRLSYKDKTVLPPIIVLFKILFIIESIALGLVGLGFLVFGIFIIFALKGRGRKWNSIQTKILLMTFLIVFSIIIYIRSNSLEFLVITVKNFQIDQFACNIISIFISFIMIYTLEDNYIGRFLPSNVEVTRDVTSITEMNNIGEGSDPDIIIGP</sequence>
<keyword evidence="1" id="KW-0472">Membrane</keyword>
<keyword evidence="4" id="KW-1185">Reference proteome</keyword>
<feature type="transmembrane region" description="Helical" evidence="1">
    <location>
        <begin position="317"/>
        <end position="336"/>
    </location>
</feature>
<proteinExistence type="predicted"/>
<gene>
    <name evidence="3" type="ORF">FCALED_LOCUS389</name>
</gene>
<reference evidence="3" key="1">
    <citation type="submission" date="2021-06" db="EMBL/GenBank/DDBJ databases">
        <authorList>
            <person name="Kallberg Y."/>
            <person name="Tangrot J."/>
            <person name="Rosling A."/>
        </authorList>
    </citation>
    <scope>NUCLEOTIDE SEQUENCE</scope>
    <source>
        <strain evidence="3">UK204</strain>
    </source>
</reference>
<dbReference type="OrthoDB" id="2381406at2759"/>
<feature type="transmembrane region" description="Helical" evidence="1">
    <location>
        <begin position="237"/>
        <end position="254"/>
    </location>
</feature>
<feature type="transmembrane region" description="Helical" evidence="1">
    <location>
        <begin position="348"/>
        <end position="381"/>
    </location>
</feature>
<protein>
    <submittedName>
        <fullName evidence="3">13740_t:CDS:1</fullName>
    </submittedName>
</protein>
<evidence type="ECO:0000313" key="3">
    <source>
        <dbReference type="EMBL" id="CAG8439277.1"/>
    </source>
</evidence>
<accession>A0A9N8V108</accession>
<evidence type="ECO:0000256" key="2">
    <source>
        <dbReference type="SAM" id="SignalP"/>
    </source>
</evidence>
<keyword evidence="1" id="KW-0812">Transmembrane</keyword>
<evidence type="ECO:0000256" key="1">
    <source>
        <dbReference type="SAM" id="Phobius"/>
    </source>
</evidence>
<name>A0A9N8V108_9GLOM</name>
<feature type="signal peptide" evidence="2">
    <location>
        <begin position="1"/>
        <end position="22"/>
    </location>
</feature>